<dbReference type="SUPFAM" id="SSF53474">
    <property type="entry name" value="alpha/beta-Hydrolases"/>
    <property type="match status" value="1"/>
</dbReference>
<keyword evidence="2" id="KW-0378">Hydrolase</keyword>
<organism evidence="2 3">
    <name type="scientific">Nonomuraea marmarensis</name>
    <dbReference type="NCBI Taxonomy" id="3351344"/>
    <lineage>
        <taxon>Bacteria</taxon>
        <taxon>Bacillati</taxon>
        <taxon>Actinomycetota</taxon>
        <taxon>Actinomycetes</taxon>
        <taxon>Streptosporangiales</taxon>
        <taxon>Streptosporangiaceae</taxon>
        <taxon>Nonomuraea</taxon>
    </lineage>
</organism>
<dbReference type="InterPro" id="IPR000073">
    <property type="entry name" value="AB_hydrolase_1"/>
</dbReference>
<proteinExistence type="predicted"/>
<accession>A0ABW7AQT2</accession>
<keyword evidence="3" id="KW-1185">Reference proteome</keyword>
<dbReference type="RefSeq" id="WP_393174840.1">
    <property type="nucleotide sequence ID" value="NZ_JBICRM010000039.1"/>
</dbReference>
<dbReference type="PANTHER" id="PTHR37017">
    <property type="entry name" value="AB HYDROLASE-1 DOMAIN-CONTAINING PROTEIN-RELATED"/>
    <property type="match status" value="1"/>
</dbReference>
<evidence type="ECO:0000259" key="1">
    <source>
        <dbReference type="Pfam" id="PF12697"/>
    </source>
</evidence>
<feature type="domain" description="AB hydrolase-1" evidence="1">
    <location>
        <begin position="15"/>
        <end position="235"/>
    </location>
</feature>
<evidence type="ECO:0000313" key="2">
    <source>
        <dbReference type="EMBL" id="MFG1709759.1"/>
    </source>
</evidence>
<dbReference type="Gene3D" id="3.40.50.1820">
    <property type="entry name" value="alpha/beta hydrolase"/>
    <property type="match status" value="1"/>
</dbReference>
<dbReference type="EMBL" id="JBICRM010000039">
    <property type="protein sequence ID" value="MFG1709759.1"/>
    <property type="molecule type" value="Genomic_DNA"/>
</dbReference>
<gene>
    <name evidence="2" type="ORF">ACFLIM_41930</name>
</gene>
<dbReference type="Proteomes" id="UP001603978">
    <property type="component" value="Unassembled WGS sequence"/>
</dbReference>
<evidence type="ECO:0000313" key="3">
    <source>
        <dbReference type="Proteomes" id="UP001603978"/>
    </source>
</evidence>
<name>A0ABW7AQT2_9ACTN</name>
<dbReference type="PANTHER" id="PTHR37017:SF11">
    <property type="entry name" value="ESTERASE_LIPASE_THIOESTERASE DOMAIN-CONTAINING PROTEIN"/>
    <property type="match status" value="1"/>
</dbReference>
<comment type="caution">
    <text evidence="2">The sequence shown here is derived from an EMBL/GenBank/DDBJ whole genome shotgun (WGS) entry which is preliminary data.</text>
</comment>
<dbReference type="InterPro" id="IPR029058">
    <property type="entry name" value="AB_hydrolase_fold"/>
</dbReference>
<dbReference type="InterPro" id="IPR052897">
    <property type="entry name" value="Sec-Metab_Biosynth_Hydrolase"/>
</dbReference>
<protein>
    <submittedName>
        <fullName evidence="2">Alpha/beta fold hydrolase</fullName>
    </submittedName>
</protein>
<sequence length="254" mass="26131">MTAVRSFKNGSTPTVVLVHGAFADASSWAGVIAELQASGIPVTAVANPLRGLATDAAYLASVVAAIDGPVLLVGHSYGGAVITWAGAQPGNVVGLVYVTAFALDAGESVLDVTGRFPDSLLGPALRPAVYRTGDGQEAVELFLKNDQFPAVFAADLPERLTSVAAAAQRRIAPVAFEDSFPAASWKTLPSWYVVATADQAIHPDAQRFMAKRAGADTIEVDASHAIALSQPAAVAGHIRTAATATQAVKHTHPA</sequence>
<reference evidence="2 3" key="1">
    <citation type="submission" date="2024-10" db="EMBL/GenBank/DDBJ databases">
        <authorList>
            <person name="Topkara A.R."/>
            <person name="Saygin H."/>
        </authorList>
    </citation>
    <scope>NUCLEOTIDE SEQUENCE [LARGE SCALE GENOMIC DNA]</scope>
    <source>
        <strain evidence="2 3">M3C6</strain>
    </source>
</reference>
<dbReference type="Pfam" id="PF12697">
    <property type="entry name" value="Abhydrolase_6"/>
    <property type="match status" value="1"/>
</dbReference>
<dbReference type="GO" id="GO:0016787">
    <property type="term" value="F:hydrolase activity"/>
    <property type="evidence" value="ECO:0007669"/>
    <property type="project" value="UniProtKB-KW"/>
</dbReference>